<keyword evidence="5" id="KW-1185">Reference proteome</keyword>
<dbReference type="RefSeq" id="WP_012694156.1">
    <property type="nucleotide sequence ID" value="NC_012526.1"/>
</dbReference>
<name>C1CY79_DEIDV</name>
<evidence type="ECO:0000256" key="2">
    <source>
        <dbReference type="SAM" id="Phobius"/>
    </source>
</evidence>
<keyword evidence="2" id="KW-0812">Transmembrane</keyword>
<accession>C1CY79</accession>
<dbReference type="PaxDb" id="546414-Deide_20271"/>
<evidence type="ECO:0000256" key="1">
    <source>
        <dbReference type="ARBA" id="ARBA00006464"/>
    </source>
</evidence>
<comment type="similarity">
    <text evidence="1">Belongs to the bacterial sugar transferase family.</text>
</comment>
<gene>
    <name evidence="4" type="primary">capM</name>
    <name evidence="4" type="ordered locus">Deide_20271</name>
</gene>
<proteinExistence type="inferred from homology"/>
<dbReference type="Proteomes" id="UP000002208">
    <property type="component" value="Chromosome"/>
</dbReference>
<keyword evidence="2" id="KW-0472">Membrane</keyword>
<organism evidence="4 5">
    <name type="scientific">Deinococcus deserti (strain DSM 17065 / CIP 109153 / LMG 22923 / VCD115)</name>
    <dbReference type="NCBI Taxonomy" id="546414"/>
    <lineage>
        <taxon>Bacteria</taxon>
        <taxon>Thermotogati</taxon>
        <taxon>Deinococcota</taxon>
        <taxon>Deinococci</taxon>
        <taxon>Deinococcales</taxon>
        <taxon>Deinococcaceae</taxon>
        <taxon>Deinococcus</taxon>
    </lineage>
</organism>
<feature type="domain" description="Bacterial sugar transferase" evidence="3">
    <location>
        <begin position="19"/>
        <end position="196"/>
    </location>
</feature>
<feature type="transmembrane region" description="Helical" evidence="2">
    <location>
        <begin position="23"/>
        <end position="45"/>
    </location>
</feature>
<protein>
    <submittedName>
        <fullName evidence="4">Putative capsular polysaccharide synthesis enzyme CapM</fullName>
    </submittedName>
</protein>
<dbReference type="Pfam" id="PF02397">
    <property type="entry name" value="Bac_transf"/>
    <property type="match status" value="1"/>
</dbReference>
<evidence type="ECO:0000313" key="5">
    <source>
        <dbReference type="Proteomes" id="UP000002208"/>
    </source>
</evidence>
<reference evidence="4 5" key="1">
    <citation type="journal article" date="2009" name="PLoS Genet.">
        <title>Alliance of proteomics and genomics to unravel the specificities of Sahara bacterium Deinococcus deserti.</title>
        <authorList>
            <person name="de Groot A."/>
            <person name="Dulermo R."/>
            <person name="Ortet P."/>
            <person name="Blanchard L."/>
            <person name="Guerin P."/>
            <person name="Fernandez B."/>
            <person name="Vacherie B."/>
            <person name="Dossat C."/>
            <person name="Jolivet E."/>
            <person name="Siguier P."/>
            <person name="Chandler M."/>
            <person name="Barakat M."/>
            <person name="Dedieu A."/>
            <person name="Barbe V."/>
            <person name="Heulin T."/>
            <person name="Sommer S."/>
            <person name="Achouak W."/>
            <person name="Armengaud J."/>
        </authorList>
    </citation>
    <scope>NUCLEOTIDE SEQUENCE [LARGE SCALE GENOMIC DNA]</scope>
    <source>
        <strain evidence="5">DSM 17065 / CIP 109153 / LMG 22923 / VCD115</strain>
    </source>
</reference>
<dbReference type="OrthoDB" id="9808602at2"/>
<dbReference type="PANTHER" id="PTHR30576">
    <property type="entry name" value="COLANIC BIOSYNTHESIS UDP-GLUCOSE LIPID CARRIER TRANSFERASE"/>
    <property type="match status" value="1"/>
</dbReference>
<dbReference type="PANTHER" id="PTHR30576:SF10">
    <property type="entry name" value="SLL5057 PROTEIN"/>
    <property type="match status" value="1"/>
</dbReference>
<keyword evidence="2" id="KW-1133">Transmembrane helix</keyword>
<dbReference type="InterPro" id="IPR003362">
    <property type="entry name" value="Bact_transf"/>
</dbReference>
<dbReference type="HOGENOM" id="CLU_024920_1_2_0"/>
<evidence type="ECO:0000259" key="3">
    <source>
        <dbReference type="Pfam" id="PF02397"/>
    </source>
</evidence>
<dbReference type="KEGG" id="ddr:Deide_20271"/>
<dbReference type="AlphaFoldDB" id="C1CY79"/>
<dbReference type="GO" id="GO:0016780">
    <property type="term" value="F:phosphotransferase activity, for other substituted phosphate groups"/>
    <property type="evidence" value="ECO:0007669"/>
    <property type="project" value="TreeGrafter"/>
</dbReference>
<sequence length="201" mass="22782">MKSQNLQIRAIFYEPFKLAGDQVLAALGLVVLSPIMVLVALAIFVDDPGPVIFRQQRAGRWHRPFTIYKFRTMKRNTPNVSTEEMRRLGLSPYTRLGPMLRRTSLDELPQLLNVLRGEMSLVGPRPALLTQSVVLRGRESAGVHRLRPGITGLAQITGRDDLSDAEKIRQDILYLRHQGLLTDLILLIYTVRRVFKAHGAY</sequence>
<evidence type="ECO:0000313" key="4">
    <source>
        <dbReference type="EMBL" id="ACO47035.1"/>
    </source>
</evidence>
<dbReference type="STRING" id="546414.Deide_20271"/>
<dbReference type="eggNOG" id="COG2148">
    <property type="taxonomic scope" value="Bacteria"/>
</dbReference>
<dbReference type="EMBL" id="CP001114">
    <property type="protein sequence ID" value="ACO47035.1"/>
    <property type="molecule type" value="Genomic_DNA"/>
</dbReference>